<evidence type="ECO:0000256" key="4">
    <source>
        <dbReference type="ARBA" id="ARBA00023136"/>
    </source>
</evidence>
<dbReference type="PANTHER" id="PTHR47804">
    <property type="entry name" value="60S RIBOSOMAL PROTEIN L19"/>
    <property type="match status" value="1"/>
</dbReference>
<gene>
    <name evidence="9" type="ORF">GNLVRS02_ARAD1D06908g</name>
</gene>
<feature type="transmembrane region" description="Helical" evidence="6">
    <location>
        <begin position="155"/>
        <end position="180"/>
    </location>
</feature>
<accession>A0A060TDH9</accession>
<dbReference type="Pfam" id="PF10334">
    <property type="entry name" value="BRE4"/>
    <property type="match status" value="1"/>
</dbReference>
<dbReference type="InterPro" id="IPR052430">
    <property type="entry name" value="IVT-Associated"/>
</dbReference>
<feature type="region of interest" description="Disordered" evidence="5">
    <location>
        <begin position="1"/>
        <end position="59"/>
    </location>
</feature>
<evidence type="ECO:0000259" key="7">
    <source>
        <dbReference type="Pfam" id="PF10334"/>
    </source>
</evidence>
<evidence type="ECO:0000256" key="1">
    <source>
        <dbReference type="ARBA" id="ARBA00004141"/>
    </source>
</evidence>
<protein>
    <submittedName>
        <fullName evidence="9">ARAD1D06908p</fullName>
    </submittedName>
</protein>
<dbReference type="AlphaFoldDB" id="A0A060TDH9"/>
<feature type="transmembrane region" description="Helical" evidence="6">
    <location>
        <begin position="712"/>
        <end position="729"/>
    </location>
</feature>
<dbReference type="EMBL" id="HG937694">
    <property type="protein sequence ID" value="CDP37236.1"/>
    <property type="molecule type" value="Genomic_DNA"/>
</dbReference>
<evidence type="ECO:0000256" key="5">
    <source>
        <dbReference type="SAM" id="MobiDB-lite"/>
    </source>
</evidence>
<sequence length="1018" mass="113554">MEPESFTSSSPGAESSRRSPYKLLRRTSTLVADTQNRKWKPRRESRSQNDGNETNDSSRVATVGLNIVGSASGTPRWARSNPGYLSAFTQRIKTLYEDPDFRNVLKCALAYLICSMAVYSSLTKLYGKSDNKHMVCTTSVYFHPARTAGSMMESVLFTTISLTYSFIMAFLSMLVSAIFYEHNLPYLGYTIDIIVFCAIGFGIIAFVKDRVNKPNFGTACSLSYIFLVIILTREGNVQAGLLSVSKLFQSFILVVSGAFVSAMVCFIIWPQKAVSQLKAALNEAMDIDSDLLKFISETFLNGDNISTSYFDELNTAMNANFKKLDKQLSDAKYELYLSGKSNEFGILKRMVNSSHRLSLLLGGLSTSAQIQWHLLCEDDDDDDNNSDSRSVASSIASMESVTASARNSPQPLDNASSELFSLFVRHLGPPMRSYSYTVRAILEGIPFEAAPDYPPSLGWHHKRLLADATTQYSHARERALTELYSQDVFRSTSRDFEAAANEEGVAASCGNFSYVLEAFGTELSVFVAALEEYQLLKELGSSRSYSWLKFWKSKKSGSAENEASSVAGLKHLLTGNQQRPSAVGPPTFSLKIWRSLSMLRRTDVQFGIKMGLGAALFAIPAFSYQLRPVFSTWRGEWGLITYAIIMSSSLGGTMKTVPFRILGTFLGAVIAWASWTLFPDQEYILAIIGFVLALICFRIILTWKDNNPFGRFILLTFNLTALYSYSLSVNDDNENDDDEGGLNPIVREIAFHRFVSVCMGIVWALFITVSILPNSARRKLKDVLCIQWIRMGLIWKADPLRVEGEKPSLTAASATPARIQGISGIRGGDELQRGMLQMQALLTQAPNELRLKGPFPVSDYKELLSSTQRILDAFQNMSILVSRYKEPSIRERELIEYTAEERKELSSRIFLFFYLCSSAVSLGFPLPDKLPSTEHAIDRMLAKLNDYRLRNGLVALNKKSSILANTQNGELPPLDEEDFVLFYSYILVTVTITEELAKMALAIQRLFGVIEDDVFSTA</sequence>
<feature type="transmembrane region" description="Helical" evidence="6">
    <location>
        <begin position="749"/>
        <end position="772"/>
    </location>
</feature>
<feature type="transmembrane region" description="Helical" evidence="6">
    <location>
        <begin position="606"/>
        <end position="625"/>
    </location>
</feature>
<feature type="compositionally biased region" description="Polar residues" evidence="5">
    <location>
        <begin position="48"/>
        <end position="59"/>
    </location>
</feature>
<reference evidence="9" key="1">
    <citation type="submission" date="2014-02" db="EMBL/GenBank/DDBJ databases">
        <authorList>
            <person name="Genoscope - CEA"/>
        </authorList>
    </citation>
    <scope>NUCLEOTIDE SEQUENCE</scope>
    <source>
        <strain evidence="9">LS3</strain>
    </source>
</reference>
<evidence type="ECO:0000313" key="9">
    <source>
        <dbReference type="EMBL" id="CDP37236.1"/>
    </source>
</evidence>
<feature type="domain" description="Integral membrane bound transporter" evidence="8">
    <location>
        <begin position="629"/>
        <end position="767"/>
    </location>
</feature>
<dbReference type="InterPro" id="IPR018820">
    <property type="entry name" value="BRE4-related_DUF2421"/>
</dbReference>
<proteinExistence type="predicted"/>
<organism evidence="9">
    <name type="scientific">Blastobotrys adeninivorans</name>
    <name type="common">Yeast</name>
    <name type="synonym">Arxula adeninivorans</name>
    <dbReference type="NCBI Taxonomy" id="409370"/>
    <lineage>
        <taxon>Eukaryota</taxon>
        <taxon>Fungi</taxon>
        <taxon>Dikarya</taxon>
        <taxon>Ascomycota</taxon>
        <taxon>Saccharomycotina</taxon>
        <taxon>Dipodascomycetes</taxon>
        <taxon>Dipodascales</taxon>
        <taxon>Trichomonascaceae</taxon>
        <taxon>Blastobotrys</taxon>
    </lineage>
</organism>
<evidence type="ECO:0000259" key="8">
    <source>
        <dbReference type="Pfam" id="PF13515"/>
    </source>
</evidence>
<dbReference type="InterPro" id="IPR049453">
    <property type="entry name" value="Memb_transporter_dom"/>
</dbReference>
<feature type="transmembrane region" description="Helical" evidence="6">
    <location>
        <begin position="661"/>
        <end position="677"/>
    </location>
</feature>
<feature type="domain" description="DUF2421" evidence="7">
    <location>
        <begin position="831"/>
        <end position="948"/>
    </location>
</feature>
<reference evidence="9" key="2">
    <citation type="submission" date="2014-06" db="EMBL/GenBank/DDBJ databases">
        <title>The complete genome of Blastobotrys (Arxula) adeninivorans LS3 - a yeast of biotechnological interest.</title>
        <authorList>
            <person name="Kunze G."/>
            <person name="Gaillardin C."/>
            <person name="Czernicka M."/>
            <person name="Durrens P."/>
            <person name="Martin T."/>
            <person name="Boer E."/>
            <person name="Gabaldon T."/>
            <person name="Cruz J."/>
            <person name="Talla E."/>
            <person name="Marck C."/>
            <person name="Goffeau A."/>
            <person name="Barbe V."/>
            <person name="Baret P."/>
            <person name="Baronian K."/>
            <person name="Beier S."/>
            <person name="Bleykasten C."/>
            <person name="Bode R."/>
            <person name="Casaregola S."/>
            <person name="Despons L."/>
            <person name="Fairhead C."/>
            <person name="Giersberg M."/>
            <person name="Gierski P."/>
            <person name="Hahnel U."/>
            <person name="Hartmann A."/>
            <person name="Jankowska D."/>
            <person name="Jubin C."/>
            <person name="Jung P."/>
            <person name="Lafontaine I."/>
            <person name="Leh-Louis V."/>
            <person name="Lemaire M."/>
            <person name="Marcet-Houben M."/>
            <person name="Mascher M."/>
            <person name="Morel G."/>
            <person name="Richard G.-F."/>
            <person name="Riechen J."/>
            <person name="Sacerdot C."/>
            <person name="Sarkar A."/>
            <person name="Savel G."/>
            <person name="Schacherer J."/>
            <person name="Sherman D."/>
            <person name="Straub M.-L."/>
            <person name="Stein N."/>
            <person name="Thierry A."/>
            <person name="Trautwein-Schult A."/>
            <person name="Westhof E."/>
            <person name="Worch S."/>
            <person name="Dujon B."/>
            <person name="Souciet J.-L."/>
            <person name="Wincker P."/>
            <person name="Scholz U."/>
            <person name="Neuveglise N."/>
        </authorList>
    </citation>
    <scope>NUCLEOTIDE SEQUENCE</scope>
    <source>
        <strain evidence="9">LS3</strain>
    </source>
</reference>
<name>A0A060TDH9_BLAAD</name>
<keyword evidence="4 6" id="KW-0472">Membrane</keyword>
<evidence type="ECO:0000256" key="6">
    <source>
        <dbReference type="SAM" id="Phobius"/>
    </source>
</evidence>
<feature type="transmembrane region" description="Helical" evidence="6">
    <location>
        <begin position="214"/>
        <end position="231"/>
    </location>
</feature>
<dbReference type="GO" id="GO:0016020">
    <property type="term" value="C:membrane"/>
    <property type="evidence" value="ECO:0007669"/>
    <property type="project" value="UniProtKB-SubCell"/>
</dbReference>
<evidence type="ECO:0000256" key="2">
    <source>
        <dbReference type="ARBA" id="ARBA00022692"/>
    </source>
</evidence>
<dbReference type="PANTHER" id="PTHR47804:SF1">
    <property type="entry name" value="DUF2421 DOMAIN-CONTAINING PROTEIN"/>
    <property type="match status" value="1"/>
</dbReference>
<comment type="subcellular location">
    <subcellularLocation>
        <location evidence="1">Membrane</location>
        <topology evidence="1">Multi-pass membrane protein</topology>
    </subcellularLocation>
</comment>
<feature type="transmembrane region" description="Helical" evidence="6">
    <location>
        <begin position="251"/>
        <end position="269"/>
    </location>
</feature>
<dbReference type="PhylomeDB" id="A0A060TDH9"/>
<keyword evidence="3 6" id="KW-1133">Transmembrane helix</keyword>
<feature type="transmembrane region" description="Helical" evidence="6">
    <location>
        <begin position="683"/>
        <end position="700"/>
    </location>
</feature>
<evidence type="ECO:0000256" key="3">
    <source>
        <dbReference type="ARBA" id="ARBA00022989"/>
    </source>
</evidence>
<keyword evidence="2 6" id="KW-0812">Transmembrane</keyword>
<dbReference type="Pfam" id="PF13515">
    <property type="entry name" value="FUSC_2"/>
    <property type="match status" value="1"/>
</dbReference>
<feature type="transmembrane region" description="Helical" evidence="6">
    <location>
        <begin position="186"/>
        <end position="207"/>
    </location>
</feature>